<dbReference type="EMBL" id="MT143644">
    <property type="protein sequence ID" value="QJA99346.1"/>
    <property type="molecule type" value="Genomic_DNA"/>
</dbReference>
<feature type="region of interest" description="Disordered" evidence="1">
    <location>
        <begin position="19"/>
        <end position="61"/>
    </location>
</feature>
<name>A0A6M3LV86_9ZZZZ</name>
<gene>
    <name evidence="2" type="ORF">MM171A01142_0015</name>
    <name evidence="3" type="ORF">MM171B00834_0002</name>
</gene>
<dbReference type="EMBL" id="MT143833">
    <property type="protein sequence ID" value="QJB03236.1"/>
    <property type="molecule type" value="Genomic_DNA"/>
</dbReference>
<accession>A0A6M3LV86</accession>
<sequence>MTHPGFLNVIEDLERQLAGPMPAPIRRSKQKHQKKELDRARRAGYSAQAILDAQRRGRGLK</sequence>
<protein>
    <submittedName>
        <fullName evidence="2">Uncharacterized protein</fullName>
    </submittedName>
</protein>
<dbReference type="AlphaFoldDB" id="A0A6M3LV86"/>
<evidence type="ECO:0000313" key="2">
    <source>
        <dbReference type="EMBL" id="QJA99346.1"/>
    </source>
</evidence>
<proteinExistence type="predicted"/>
<organism evidence="2">
    <name type="scientific">viral metagenome</name>
    <dbReference type="NCBI Taxonomy" id="1070528"/>
    <lineage>
        <taxon>unclassified sequences</taxon>
        <taxon>metagenomes</taxon>
        <taxon>organismal metagenomes</taxon>
    </lineage>
</organism>
<reference evidence="2" key="1">
    <citation type="submission" date="2020-03" db="EMBL/GenBank/DDBJ databases">
        <title>The deep terrestrial virosphere.</title>
        <authorList>
            <person name="Holmfeldt K."/>
            <person name="Nilsson E."/>
            <person name="Simone D."/>
            <person name="Lopez-Fernandez M."/>
            <person name="Wu X."/>
            <person name="de Brujin I."/>
            <person name="Lundin D."/>
            <person name="Andersson A."/>
            <person name="Bertilsson S."/>
            <person name="Dopson M."/>
        </authorList>
    </citation>
    <scope>NUCLEOTIDE SEQUENCE</scope>
    <source>
        <strain evidence="2">MM171A01142</strain>
        <strain evidence="3">MM171B00834</strain>
    </source>
</reference>
<evidence type="ECO:0000313" key="3">
    <source>
        <dbReference type="EMBL" id="QJB03236.1"/>
    </source>
</evidence>
<evidence type="ECO:0000256" key="1">
    <source>
        <dbReference type="SAM" id="MobiDB-lite"/>
    </source>
</evidence>